<proteinExistence type="predicted"/>
<dbReference type="EMBL" id="CP159578">
    <property type="protein sequence ID" value="XCJ80869.1"/>
    <property type="molecule type" value="Genomic_DNA"/>
</dbReference>
<dbReference type="RefSeq" id="WP_353981679.1">
    <property type="nucleotide sequence ID" value="NZ_CP159578.1"/>
</dbReference>
<gene>
    <name evidence="1" type="ORF">ABV408_06690</name>
</gene>
<name>A0AB74UHN6_9GAMM</name>
<protein>
    <submittedName>
        <fullName evidence="1">Uncharacterized protein</fullName>
    </submittedName>
</protein>
<evidence type="ECO:0000313" key="1">
    <source>
        <dbReference type="EMBL" id="XCJ80869.1"/>
    </source>
</evidence>
<reference evidence="1" key="1">
    <citation type="submission" date="2024-06" db="EMBL/GenBank/DDBJ databases">
        <title>Complete genome of Salinicola endophyticus HNIBRBA4755.</title>
        <authorList>
            <person name="Shin S.Y."/>
            <person name="Kang H."/>
            <person name="Song J."/>
        </authorList>
    </citation>
    <scope>NUCLEOTIDE SEQUENCE</scope>
    <source>
        <strain evidence="1">HNIBRBA4755</strain>
    </source>
</reference>
<dbReference type="AlphaFoldDB" id="A0AB74UHN6"/>
<accession>A0AB74UHN6</accession>
<organism evidence="1">
    <name type="scientific">Salinicola endophyticus</name>
    <dbReference type="NCBI Taxonomy" id="1949083"/>
    <lineage>
        <taxon>Bacteria</taxon>
        <taxon>Pseudomonadati</taxon>
        <taxon>Pseudomonadota</taxon>
        <taxon>Gammaproteobacteria</taxon>
        <taxon>Oceanospirillales</taxon>
        <taxon>Halomonadaceae</taxon>
        <taxon>Salinicola</taxon>
    </lineage>
</organism>
<sequence>MNNAIRNIADDTTRAFAEACYNDNSIKELMSEPNDYSDGVDCNQWGISIDQHREALAAALNDRLHDWVLEYVEGCESNGVDPREPIAEQINVDVESVEIDDEGDIHAGHWLTIGQMAEFVEWHERTYN</sequence>